<gene>
    <name evidence="3" type="ORF">CRM92_02605</name>
</gene>
<feature type="compositionally biased region" description="Polar residues" evidence="1">
    <location>
        <begin position="355"/>
        <end position="364"/>
    </location>
</feature>
<dbReference type="AlphaFoldDB" id="A0A2A8D818"/>
<dbReference type="GO" id="GO:0006071">
    <property type="term" value="P:glycerol metabolic process"/>
    <property type="evidence" value="ECO:0007669"/>
    <property type="project" value="InterPro"/>
</dbReference>
<keyword evidence="3" id="KW-0418">Kinase</keyword>
<dbReference type="SUPFAM" id="SSF101473">
    <property type="entry name" value="DhaL-like"/>
    <property type="match status" value="1"/>
</dbReference>
<accession>A0A2A8D818</accession>
<evidence type="ECO:0000313" key="4">
    <source>
        <dbReference type="Proteomes" id="UP000219947"/>
    </source>
</evidence>
<dbReference type="InterPro" id="IPR004007">
    <property type="entry name" value="DhaL_dom"/>
</dbReference>
<dbReference type="InterPro" id="IPR050270">
    <property type="entry name" value="DegV_domain_contain"/>
</dbReference>
<comment type="caution">
    <text evidence="3">The sequence shown here is derived from an EMBL/GenBank/DDBJ whole genome shotgun (WGS) entry which is preliminary data.</text>
</comment>
<dbReference type="PANTHER" id="PTHR33434">
    <property type="entry name" value="DEGV DOMAIN-CONTAINING PROTEIN DR_1986-RELATED"/>
    <property type="match status" value="1"/>
</dbReference>
<keyword evidence="4" id="KW-1185">Reference proteome</keyword>
<dbReference type="SMART" id="SM01120">
    <property type="entry name" value="Dak2"/>
    <property type="match status" value="1"/>
</dbReference>
<dbReference type="GO" id="GO:0004371">
    <property type="term" value="F:glycerone kinase activity"/>
    <property type="evidence" value="ECO:0007669"/>
    <property type="project" value="InterPro"/>
</dbReference>
<keyword evidence="3" id="KW-0808">Transferase</keyword>
<proteinExistence type="predicted"/>
<evidence type="ECO:0000313" key="3">
    <source>
        <dbReference type="EMBL" id="PEN16943.1"/>
    </source>
</evidence>
<feature type="compositionally biased region" description="Basic and acidic residues" evidence="1">
    <location>
        <begin position="341"/>
        <end position="354"/>
    </location>
</feature>
<dbReference type="EMBL" id="PDEV01000001">
    <property type="protein sequence ID" value="PEN16943.1"/>
    <property type="molecule type" value="Genomic_DNA"/>
</dbReference>
<reference evidence="3" key="1">
    <citation type="submission" date="2017-10" db="EMBL/GenBank/DDBJ databases">
        <title>Kefir isolates.</title>
        <authorList>
            <person name="Kim Y."/>
            <person name="Blasche S."/>
        </authorList>
    </citation>
    <scope>NUCLEOTIDE SEQUENCE [LARGE SCALE GENOMIC DNA]</scope>
    <source>
        <strain evidence="3">OG2-2</strain>
    </source>
</reference>
<feature type="region of interest" description="Disordered" evidence="1">
    <location>
        <begin position="323"/>
        <end position="364"/>
    </location>
</feature>
<dbReference type="PROSITE" id="PS51480">
    <property type="entry name" value="DHAL"/>
    <property type="match status" value="1"/>
</dbReference>
<dbReference type="Gene3D" id="1.25.40.340">
    <property type="match status" value="1"/>
</dbReference>
<protein>
    <submittedName>
        <fullName evidence="3">Kinase</fullName>
    </submittedName>
</protein>
<sequence length="450" mass="50247">MLKNEVHHEFCAMDMSSKTMVGNITEHNRRMLERARLPNPRWEGYVMTSEHFAAQTPLNFGVTWIGEALSTVQAYCNTLNSLNAFPVPDQDTGSNLVHTLEALNKAFSEELDTLLHDLHALTTDIQSVNQRLGEIYENALVQASRMARGNSGTLLCAWALEAVRTYWNFPGRLAEELGEEARNLPLLQELEAMYRETSVTETGTRESAYRESYALAIAAERVRRIIANESLEQGTMVAIMIALADYRFHYRAGSELTDVTARAEFRRATMRRALEGTAQNPPLPELRGYVDAGALGFYLAAVQSNPRWMSSRMPAQEVYALAEPPTDVTKPNSTSARKARKTEGTQDQAEHHTDATGTRENPGSTWEIMGTLTIDPLTLVQLRAELEELGDSLLLTPLDFKNNMWTLHVHVPSLEEARKVIAHYGVLADERVSSLTIHEDESAAPSCSQD</sequence>
<evidence type="ECO:0000256" key="1">
    <source>
        <dbReference type="SAM" id="MobiDB-lite"/>
    </source>
</evidence>
<name>A0A2A8D818_9MICC</name>
<dbReference type="PANTHER" id="PTHR33434:SF2">
    <property type="entry name" value="FATTY ACID-BINDING PROTEIN TM_1468"/>
    <property type="match status" value="1"/>
</dbReference>
<organism evidence="3 4">
    <name type="scientific">Rothia dentocariosa</name>
    <dbReference type="NCBI Taxonomy" id="2047"/>
    <lineage>
        <taxon>Bacteria</taxon>
        <taxon>Bacillati</taxon>
        <taxon>Actinomycetota</taxon>
        <taxon>Actinomycetes</taxon>
        <taxon>Micrococcales</taxon>
        <taxon>Micrococcaceae</taxon>
        <taxon>Rothia</taxon>
    </lineage>
</organism>
<feature type="domain" description="DhaL" evidence="2">
    <location>
        <begin position="59"/>
        <end position="306"/>
    </location>
</feature>
<dbReference type="InterPro" id="IPR036117">
    <property type="entry name" value="DhaL_dom_sf"/>
</dbReference>
<evidence type="ECO:0000259" key="2">
    <source>
        <dbReference type="PROSITE" id="PS51480"/>
    </source>
</evidence>
<dbReference type="Proteomes" id="UP000219947">
    <property type="component" value="Unassembled WGS sequence"/>
</dbReference>